<dbReference type="InterPro" id="IPR050415">
    <property type="entry name" value="MRET"/>
</dbReference>
<dbReference type="InterPro" id="IPR017938">
    <property type="entry name" value="Riboflavin_synthase-like_b-brl"/>
</dbReference>
<dbReference type="Pfam" id="PF00111">
    <property type="entry name" value="Fer2"/>
    <property type="match status" value="1"/>
</dbReference>
<dbReference type="PROSITE" id="PS00197">
    <property type="entry name" value="2FE2S_FER_1"/>
    <property type="match status" value="1"/>
</dbReference>
<dbReference type="Gene3D" id="3.40.50.80">
    <property type="entry name" value="Nucleotide-binding domain of ferredoxin-NADP reductase (FNR) module"/>
    <property type="match status" value="1"/>
</dbReference>
<evidence type="ECO:0000256" key="7">
    <source>
        <dbReference type="ARBA" id="ARBA00023004"/>
    </source>
</evidence>
<dbReference type="PRINTS" id="PR00410">
    <property type="entry name" value="PHEHYDRXLASE"/>
</dbReference>
<evidence type="ECO:0000256" key="5">
    <source>
        <dbReference type="ARBA" id="ARBA00022827"/>
    </source>
</evidence>
<reference evidence="12 13" key="1">
    <citation type="submission" date="2020-02" db="EMBL/GenBank/DDBJ databases">
        <title>Genome sequence of the type strain CGMCC 1.15528 of Mesorhizobium zhangyense.</title>
        <authorList>
            <person name="Gao J."/>
            <person name="Sun J."/>
        </authorList>
    </citation>
    <scope>NUCLEOTIDE SEQUENCE [LARGE SCALE GENOMIC DNA]</scope>
    <source>
        <strain evidence="12 13">CGMCC 1.15528</strain>
    </source>
</reference>
<dbReference type="SUPFAM" id="SSF54292">
    <property type="entry name" value="2Fe-2S ferredoxin-like"/>
    <property type="match status" value="1"/>
</dbReference>
<protein>
    <submittedName>
        <fullName evidence="12">Iron-sulfur cluster-binding domain-containing protein</fullName>
    </submittedName>
</protein>
<dbReference type="RefSeq" id="WP_165115017.1">
    <property type="nucleotide sequence ID" value="NZ_JAAKZG010000002.1"/>
</dbReference>
<dbReference type="InterPro" id="IPR006058">
    <property type="entry name" value="2Fe2S_fd_BS"/>
</dbReference>
<sequence length="358" mass="38540">MDMDIAVEPAEARVNVGEAESLKLVCRSIRQESRNAKTYVFGTEGDVRVLFRAGQFLNITFGVNGQEAVRSYSISSSASHGARLAITVKRIPNGTVSNWLFDNLRVGDRVRAEGPLGAFTDEEIEGPLVFLSAGSGVTPVAAMMRTYVDLCDDRDVVFLHFSRSPEDTIFAADFSAWARALPRARIIVVATNPSFGSGWVGPTGRISQGLVSALIPDIAGRTVFACGPEGFMQTAREIAERMGVPADRFFQESFVTFVTKVAEDAHEGPSEKAYEVRFAKSGSTTTCSETKSILKAAQAINVKIQTSCGKGICGTCRVKLTSGTVTMTHGGGIKQREIDQGYILACCSKPTSDLVVDR</sequence>
<evidence type="ECO:0000313" key="12">
    <source>
        <dbReference type="EMBL" id="NGN40413.1"/>
    </source>
</evidence>
<proteinExistence type="inferred from homology"/>
<dbReference type="PANTHER" id="PTHR47354:SF6">
    <property type="entry name" value="NADH OXIDOREDUCTASE HCR"/>
    <property type="match status" value="1"/>
</dbReference>
<keyword evidence="8" id="KW-0411">Iron-sulfur</keyword>
<dbReference type="Gene3D" id="3.10.20.30">
    <property type="match status" value="1"/>
</dbReference>
<evidence type="ECO:0000259" key="10">
    <source>
        <dbReference type="PROSITE" id="PS51085"/>
    </source>
</evidence>
<dbReference type="GO" id="GO:0046872">
    <property type="term" value="F:metal ion binding"/>
    <property type="evidence" value="ECO:0007669"/>
    <property type="project" value="UniProtKB-KW"/>
</dbReference>
<keyword evidence="7" id="KW-0408">Iron</keyword>
<gene>
    <name evidence="12" type="ORF">G6N74_04995</name>
</gene>
<comment type="similarity">
    <text evidence="9">In the N-terminal section; belongs to the FAD-binding oxidoreductase type 6 family.</text>
</comment>
<evidence type="ECO:0000256" key="2">
    <source>
        <dbReference type="ARBA" id="ARBA00022630"/>
    </source>
</evidence>
<dbReference type="PROSITE" id="PS51085">
    <property type="entry name" value="2FE2S_FER_2"/>
    <property type="match status" value="1"/>
</dbReference>
<dbReference type="InterPro" id="IPR036010">
    <property type="entry name" value="2Fe-2S_ferredoxin-like_sf"/>
</dbReference>
<keyword evidence="13" id="KW-1185">Reference proteome</keyword>
<dbReference type="AlphaFoldDB" id="A0A7C9R7T4"/>
<comment type="cofactor">
    <cofactor evidence="1">
        <name>FAD</name>
        <dbReference type="ChEBI" id="CHEBI:57692"/>
    </cofactor>
</comment>
<keyword evidence="6" id="KW-0560">Oxidoreductase</keyword>
<dbReference type="PANTHER" id="PTHR47354">
    <property type="entry name" value="NADH OXIDOREDUCTASE HCR"/>
    <property type="match status" value="1"/>
</dbReference>
<organism evidence="12 13">
    <name type="scientific">Mesorhizobium zhangyense</name>
    <dbReference type="NCBI Taxonomy" id="1776730"/>
    <lineage>
        <taxon>Bacteria</taxon>
        <taxon>Pseudomonadati</taxon>
        <taxon>Pseudomonadota</taxon>
        <taxon>Alphaproteobacteria</taxon>
        <taxon>Hyphomicrobiales</taxon>
        <taxon>Phyllobacteriaceae</taxon>
        <taxon>Mesorhizobium</taxon>
    </lineage>
</organism>
<dbReference type="InterPro" id="IPR001041">
    <property type="entry name" value="2Fe-2S_ferredoxin-type"/>
</dbReference>
<dbReference type="EMBL" id="JAAKZG010000002">
    <property type="protein sequence ID" value="NGN40413.1"/>
    <property type="molecule type" value="Genomic_DNA"/>
</dbReference>
<accession>A0A7C9R7T4</accession>
<evidence type="ECO:0000256" key="1">
    <source>
        <dbReference type="ARBA" id="ARBA00001974"/>
    </source>
</evidence>
<dbReference type="Pfam" id="PF00175">
    <property type="entry name" value="NAD_binding_1"/>
    <property type="match status" value="1"/>
</dbReference>
<evidence type="ECO:0000256" key="6">
    <source>
        <dbReference type="ARBA" id="ARBA00023002"/>
    </source>
</evidence>
<keyword evidence="4" id="KW-0479">Metal-binding</keyword>
<dbReference type="CDD" id="cd00207">
    <property type="entry name" value="fer2"/>
    <property type="match status" value="1"/>
</dbReference>
<dbReference type="SUPFAM" id="SSF52343">
    <property type="entry name" value="Ferredoxin reductase-like, C-terminal NADP-linked domain"/>
    <property type="match status" value="1"/>
</dbReference>
<dbReference type="InterPro" id="IPR017927">
    <property type="entry name" value="FAD-bd_FR_type"/>
</dbReference>
<evidence type="ECO:0000256" key="8">
    <source>
        <dbReference type="ARBA" id="ARBA00023014"/>
    </source>
</evidence>
<dbReference type="Gene3D" id="2.40.30.10">
    <property type="entry name" value="Translation factors"/>
    <property type="match status" value="1"/>
</dbReference>
<dbReference type="Pfam" id="PF00970">
    <property type="entry name" value="FAD_binding_6"/>
    <property type="match status" value="1"/>
</dbReference>
<evidence type="ECO:0000256" key="3">
    <source>
        <dbReference type="ARBA" id="ARBA00022714"/>
    </source>
</evidence>
<keyword evidence="2" id="KW-0285">Flavoprotein</keyword>
<evidence type="ECO:0000313" key="13">
    <source>
        <dbReference type="Proteomes" id="UP000481252"/>
    </source>
</evidence>
<keyword evidence="5" id="KW-0274">FAD</keyword>
<feature type="domain" description="FAD-binding FR-type" evidence="11">
    <location>
        <begin position="19"/>
        <end position="122"/>
    </location>
</feature>
<dbReference type="SUPFAM" id="SSF63380">
    <property type="entry name" value="Riboflavin synthase domain-like"/>
    <property type="match status" value="1"/>
</dbReference>
<dbReference type="PROSITE" id="PS51384">
    <property type="entry name" value="FAD_FR"/>
    <property type="match status" value="1"/>
</dbReference>
<evidence type="ECO:0000256" key="4">
    <source>
        <dbReference type="ARBA" id="ARBA00022723"/>
    </source>
</evidence>
<dbReference type="Proteomes" id="UP000481252">
    <property type="component" value="Unassembled WGS sequence"/>
</dbReference>
<name>A0A7C9R7T4_9HYPH</name>
<evidence type="ECO:0000259" key="11">
    <source>
        <dbReference type="PROSITE" id="PS51384"/>
    </source>
</evidence>
<comment type="caution">
    <text evidence="12">The sequence shown here is derived from an EMBL/GenBank/DDBJ whole genome shotgun (WGS) entry which is preliminary data.</text>
</comment>
<dbReference type="InterPro" id="IPR012675">
    <property type="entry name" value="Beta-grasp_dom_sf"/>
</dbReference>
<evidence type="ECO:0000256" key="9">
    <source>
        <dbReference type="ARBA" id="ARBA00061434"/>
    </source>
</evidence>
<dbReference type="GO" id="GO:0051537">
    <property type="term" value="F:2 iron, 2 sulfur cluster binding"/>
    <property type="evidence" value="ECO:0007669"/>
    <property type="project" value="UniProtKB-KW"/>
</dbReference>
<dbReference type="InterPro" id="IPR001433">
    <property type="entry name" value="OxRdtase_FAD/NAD-bd"/>
</dbReference>
<dbReference type="InterPro" id="IPR008333">
    <property type="entry name" value="Cbr1-like_FAD-bd_dom"/>
</dbReference>
<dbReference type="GO" id="GO:0016491">
    <property type="term" value="F:oxidoreductase activity"/>
    <property type="evidence" value="ECO:0007669"/>
    <property type="project" value="UniProtKB-KW"/>
</dbReference>
<dbReference type="InterPro" id="IPR039261">
    <property type="entry name" value="FNR_nucleotide-bd"/>
</dbReference>
<feature type="domain" description="2Fe-2S ferredoxin-type" evidence="10">
    <location>
        <begin position="274"/>
        <end position="358"/>
    </location>
</feature>
<keyword evidence="3" id="KW-0001">2Fe-2S</keyword>